<evidence type="ECO:0000313" key="2">
    <source>
        <dbReference type="EMBL" id="TQL94778.1"/>
    </source>
</evidence>
<feature type="transmembrane region" description="Helical" evidence="1">
    <location>
        <begin position="113"/>
        <end position="134"/>
    </location>
</feature>
<gene>
    <name evidence="2" type="ORF">FB559_0260</name>
</gene>
<proteinExistence type="predicted"/>
<dbReference type="RefSeq" id="WP_141952358.1">
    <property type="nucleotide sequence ID" value="NZ_VFOZ01000001.1"/>
</dbReference>
<accession>A0A543CCF9</accession>
<evidence type="ECO:0000313" key="3">
    <source>
        <dbReference type="Proteomes" id="UP000316096"/>
    </source>
</evidence>
<dbReference type="EMBL" id="VFOZ01000001">
    <property type="protein sequence ID" value="TQL94778.1"/>
    <property type="molecule type" value="Genomic_DNA"/>
</dbReference>
<organism evidence="2 3">
    <name type="scientific">Actinoallomurus bryophytorum</name>
    <dbReference type="NCBI Taxonomy" id="1490222"/>
    <lineage>
        <taxon>Bacteria</taxon>
        <taxon>Bacillati</taxon>
        <taxon>Actinomycetota</taxon>
        <taxon>Actinomycetes</taxon>
        <taxon>Streptosporangiales</taxon>
        <taxon>Thermomonosporaceae</taxon>
        <taxon>Actinoallomurus</taxon>
    </lineage>
</organism>
<keyword evidence="1" id="KW-0472">Membrane</keyword>
<comment type="caution">
    <text evidence="2">The sequence shown here is derived from an EMBL/GenBank/DDBJ whole genome shotgun (WGS) entry which is preliminary data.</text>
</comment>
<protein>
    <submittedName>
        <fullName evidence="2">Uncharacterized protein DUF2637</fullName>
    </submittedName>
</protein>
<dbReference type="Proteomes" id="UP000316096">
    <property type="component" value="Unassembled WGS sequence"/>
</dbReference>
<dbReference type="InterPro" id="IPR021235">
    <property type="entry name" value="DUF2637"/>
</dbReference>
<feature type="transmembrane region" description="Helical" evidence="1">
    <location>
        <begin position="52"/>
        <end position="71"/>
    </location>
</feature>
<dbReference type="Pfam" id="PF10935">
    <property type="entry name" value="DUF2637"/>
    <property type="match status" value="1"/>
</dbReference>
<evidence type="ECO:0000256" key="1">
    <source>
        <dbReference type="SAM" id="Phobius"/>
    </source>
</evidence>
<dbReference type="AlphaFoldDB" id="A0A543CCF9"/>
<feature type="transmembrane region" description="Helical" evidence="1">
    <location>
        <begin position="83"/>
        <end position="107"/>
    </location>
</feature>
<keyword evidence="1" id="KW-0812">Transmembrane</keyword>
<sequence>MSARTIARTVTVALMGVAVLVATGDGFAQSYAGLYGWATEHGLHGWKAQSFPLMVDLFIGVGELGLFLLAIDGHRLRRSLMSWLDLIVPAAVAASGWCASLVFNVGHVEVHDFATQATAAVPPLASMVGLLVLLRTLHRYVALSSEPLARTTAPVEIEPYLTRARDVFGEQLAGGEVPSLRRLKAGLRIGQPRAKEVHAHLTALTGQARS</sequence>
<keyword evidence="3" id="KW-1185">Reference proteome</keyword>
<name>A0A543CCF9_9ACTN</name>
<keyword evidence="1" id="KW-1133">Transmembrane helix</keyword>
<dbReference type="OrthoDB" id="3456987at2"/>
<reference evidence="2 3" key="1">
    <citation type="submission" date="2019-06" db="EMBL/GenBank/DDBJ databases">
        <title>Sequencing the genomes of 1000 actinobacteria strains.</title>
        <authorList>
            <person name="Klenk H.-P."/>
        </authorList>
    </citation>
    <scope>NUCLEOTIDE SEQUENCE [LARGE SCALE GENOMIC DNA]</scope>
    <source>
        <strain evidence="2 3">DSM 102200</strain>
    </source>
</reference>